<dbReference type="EMBL" id="LT670846">
    <property type="protein sequence ID" value="SHK44218.1"/>
    <property type="molecule type" value="Genomic_DNA"/>
</dbReference>
<feature type="domain" description="Ferritin/DPS" evidence="3">
    <location>
        <begin position="158"/>
        <end position="286"/>
    </location>
</feature>
<dbReference type="AlphaFoldDB" id="A0A1M6SI41"/>
<dbReference type="GO" id="GO:0008199">
    <property type="term" value="F:ferric iron binding"/>
    <property type="evidence" value="ECO:0007669"/>
    <property type="project" value="InterPro"/>
</dbReference>
<evidence type="ECO:0000313" key="5">
    <source>
        <dbReference type="Proteomes" id="UP000189810"/>
    </source>
</evidence>
<keyword evidence="2" id="KW-0408">Iron</keyword>
<dbReference type="InterPro" id="IPR008331">
    <property type="entry name" value="Ferritin_DPS_dom"/>
</dbReference>
<dbReference type="Proteomes" id="UP000189810">
    <property type="component" value="Chromosome I"/>
</dbReference>
<dbReference type="RefSeq" id="WP_079654146.1">
    <property type="nucleotide sequence ID" value="NZ_LT670846.1"/>
</dbReference>
<dbReference type="CDD" id="cd00657">
    <property type="entry name" value="Ferritin_like"/>
    <property type="match status" value="2"/>
</dbReference>
<name>A0A1M6SI41_9AQUI</name>
<sequence length="296" mass="34829">MNKRELINMLLYDVALEHSAIVQYLYHIFLIQNAEITSEIEEIARQEMRHLKWFAQKVVQLGGQVELKRIEEAIEIGGPEWVDMLSKDVKAEEMAIEIYTKQLEMVKDDSVKRLLERVIGDENHHRLEFSELAQKAAELIPEETMESSKNSVDPKTLEVLNNFLREEYQSIINYLYQFFHTKDCNYKDLMLDLAIESMFHMGKIGERIGELGGMPDIRADLQKKPDKSLEESVRSEIAFEESAGEDYEKELKEAQDPKTKELFEFIEHQEKYHKHRLTEFLRKLNRFTIGGLREDD</sequence>
<dbReference type="SUPFAM" id="SSF47240">
    <property type="entry name" value="Ferritin-like"/>
    <property type="match status" value="2"/>
</dbReference>
<dbReference type="InterPro" id="IPR009078">
    <property type="entry name" value="Ferritin-like_SF"/>
</dbReference>
<dbReference type="PANTHER" id="PTHR30295:SF0">
    <property type="entry name" value="BACTERIOFERRITIN"/>
    <property type="match status" value="1"/>
</dbReference>
<organism evidence="4 5">
    <name type="scientific">Thermocrinis minervae</name>
    <dbReference type="NCBI Taxonomy" id="381751"/>
    <lineage>
        <taxon>Bacteria</taxon>
        <taxon>Pseudomonadati</taxon>
        <taxon>Aquificota</taxon>
        <taxon>Aquificia</taxon>
        <taxon>Aquificales</taxon>
        <taxon>Aquificaceae</taxon>
        <taxon>Thermocrinis</taxon>
    </lineage>
</organism>
<dbReference type="OrthoDB" id="9791649at2"/>
<dbReference type="GO" id="GO:0006879">
    <property type="term" value="P:intracellular iron ion homeostasis"/>
    <property type="evidence" value="ECO:0007669"/>
    <property type="project" value="UniProtKB-KW"/>
</dbReference>
<proteinExistence type="predicted"/>
<evidence type="ECO:0000313" key="4">
    <source>
        <dbReference type="EMBL" id="SHK44218.1"/>
    </source>
</evidence>
<accession>A0A1M6SI41</accession>
<keyword evidence="1" id="KW-0409">Iron storage</keyword>
<dbReference type="GO" id="GO:0005829">
    <property type="term" value="C:cytosol"/>
    <property type="evidence" value="ECO:0007669"/>
    <property type="project" value="TreeGrafter"/>
</dbReference>
<evidence type="ECO:0000259" key="3">
    <source>
        <dbReference type="Pfam" id="PF00210"/>
    </source>
</evidence>
<evidence type="ECO:0000256" key="1">
    <source>
        <dbReference type="ARBA" id="ARBA00022434"/>
    </source>
</evidence>
<keyword evidence="5" id="KW-1185">Reference proteome</keyword>
<gene>
    <name evidence="4" type="ORF">SAMN05444391_1032</name>
</gene>
<dbReference type="PANTHER" id="PTHR30295">
    <property type="entry name" value="BACTERIOFERRITIN"/>
    <property type="match status" value="1"/>
</dbReference>
<dbReference type="Gene3D" id="1.20.1260.10">
    <property type="match status" value="2"/>
</dbReference>
<reference evidence="4 5" key="1">
    <citation type="submission" date="2016-11" db="EMBL/GenBank/DDBJ databases">
        <authorList>
            <person name="Jaros S."/>
            <person name="Januszkiewicz K."/>
            <person name="Wedrychowicz H."/>
        </authorList>
    </citation>
    <scope>NUCLEOTIDE SEQUENCE [LARGE SCALE GENOMIC DNA]</scope>
    <source>
        <strain evidence="4 5">DSM 19557</strain>
    </source>
</reference>
<dbReference type="STRING" id="381751.SAMN05444391_1032"/>
<feature type="domain" description="Ferritin/DPS" evidence="3">
    <location>
        <begin position="8"/>
        <end position="136"/>
    </location>
</feature>
<evidence type="ECO:0000256" key="2">
    <source>
        <dbReference type="ARBA" id="ARBA00023004"/>
    </source>
</evidence>
<dbReference type="GO" id="GO:0004322">
    <property type="term" value="F:ferroxidase activity"/>
    <property type="evidence" value="ECO:0007669"/>
    <property type="project" value="TreeGrafter"/>
</dbReference>
<protein>
    <submittedName>
        <fullName evidence="4">Bacterioferritin</fullName>
    </submittedName>
</protein>
<dbReference type="Pfam" id="PF00210">
    <property type="entry name" value="Ferritin"/>
    <property type="match status" value="2"/>
</dbReference>
<dbReference type="GO" id="GO:0020037">
    <property type="term" value="F:heme binding"/>
    <property type="evidence" value="ECO:0007669"/>
    <property type="project" value="TreeGrafter"/>
</dbReference>
<dbReference type="InterPro" id="IPR012347">
    <property type="entry name" value="Ferritin-like"/>
</dbReference>